<evidence type="ECO:0000256" key="1">
    <source>
        <dbReference type="SAM" id="Coils"/>
    </source>
</evidence>
<dbReference type="STRING" id="988821.SAMN05421867_10317"/>
<name>A0A1I0WJC5_9CELL</name>
<evidence type="ECO:0000313" key="3">
    <source>
        <dbReference type="EMBL" id="SFA88338.1"/>
    </source>
</evidence>
<sequence>MAAPGSPADGGGVEDLWRQRWEAVLGELETDVETAERILAEAHAAPAVVPGGTPSAGPAVPTVHQGASASWVPPTGLGPVPASLQVRARALLDRQLDVARRTAESIASGRRHAAAADAMRVRSAAVPVYIDSET</sequence>
<dbReference type="AlphaFoldDB" id="A0A1I0WJC5"/>
<organism evidence="3 4">
    <name type="scientific">Cellulomonas marina</name>
    <dbReference type="NCBI Taxonomy" id="988821"/>
    <lineage>
        <taxon>Bacteria</taxon>
        <taxon>Bacillati</taxon>
        <taxon>Actinomycetota</taxon>
        <taxon>Actinomycetes</taxon>
        <taxon>Micrococcales</taxon>
        <taxon>Cellulomonadaceae</taxon>
        <taxon>Cellulomonas</taxon>
    </lineage>
</organism>
<feature type="region of interest" description="Disordered" evidence="2">
    <location>
        <begin position="47"/>
        <end position="74"/>
    </location>
</feature>
<dbReference type="Proteomes" id="UP000199012">
    <property type="component" value="Unassembled WGS sequence"/>
</dbReference>
<dbReference type="RefSeq" id="WP_090031021.1">
    <property type="nucleotide sequence ID" value="NZ_BONM01000002.1"/>
</dbReference>
<keyword evidence="4" id="KW-1185">Reference proteome</keyword>
<evidence type="ECO:0000256" key="2">
    <source>
        <dbReference type="SAM" id="MobiDB-lite"/>
    </source>
</evidence>
<protein>
    <submittedName>
        <fullName evidence="3">Uncharacterized protein</fullName>
    </submittedName>
</protein>
<reference evidence="4" key="1">
    <citation type="submission" date="2016-10" db="EMBL/GenBank/DDBJ databases">
        <authorList>
            <person name="Varghese N."/>
            <person name="Submissions S."/>
        </authorList>
    </citation>
    <scope>NUCLEOTIDE SEQUENCE [LARGE SCALE GENOMIC DNA]</scope>
    <source>
        <strain evidence="4">CGMCC 4.6945</strain>
    </source>
</reference>
<gene>
    <name evidence="3" type="ORF">SAMN05421867_10317</name>
</gene>
<keyword evidence="1" id="KW-0175">Coiled coil</keyword>
<feature type="coiled-coil region" evidence="1">
    <location>
        <begin position="18"/>
        <end position="45"/>
    </location>
</feature>
<dbReference type="EMBL" id="FOKA01000003">
    <property type="protein sequence ID" value="SFA88338.1"/>
    <property type="molecule type" value="Genomic_DNA"/>
</dbReference>
<accession>A0A1I0WJC5</accession>
<proteinExistence type="predicted"/>
<evidence type="ECO:0000313" key="4">
    <source>
        <dbReference type="Proteomes" id="UP000199012"/>
    </source>
</evidence>
<dbReference type="OrthoDB" id="4943636at2"/>